<dbReference type="SUPFAM" id="SSF52540">
    <property type="entry name" value="P-loop containing nucleoside triphosphate hydrolases"/>
    <property type="match status" value="1"/>
</dbReference>
<evidence type="ECO:0000256" key="1">
    <source>
        <dbReference type="ARBA" id="ARBA00022741"/>
    </source>
</evidence>
<dbReference type="InterPro" id="IPR027417">
    <property type="entry name" value="P-loop_NTPase"/>
</dbReference>
<dbReference type="Pfam" id="PF07717">
    <property type="entry name" value="OB_NTP_bind"/>
    <property type="match status" value="1"/>
</dbReference>
<dbReference type="NCBIfam" id="TIGR01967">
    <property type="entry name" value="DEAH_box_HrpA"/>
    <property type="match status" value="1"/>
</dbReference>
<dbReference type="Pfam" id="PF04408">
    <property type="entry name" value="WHD_HA2"/>
    <property type="match status" value="1"/>
</dbReference>
<dbReference type="PANTHER" id="PTHR18934:SF99">
    <property type="entry name" value="ATP-DEPENDENT RNA HELICASE DHX37-RELATED"/>
    <property type="match status" value="1"/>
</dbReference>
<dbReference type="InterPro" id="IPR011545">
    <property type="entry name" value="DEAD/DEAH_box_helicase_dom"/>
</dbReference>
<feature type="domain" description="Helicase ATP-binding" evidence="6">
    <location>
        <begin position="264"/>
        <end position="427"/>
    </location>
</feature>
<dbReference type="InterPro" id="IPR010222">
    <property type="entry name" value="RNA_helicase_HrpA"/>
</dbReference>
<comment type="caution">
    <text evidence="8">The sequence shown here is derived from an EMBL/GenBank/DDBJ whole genome shotgun (WGS) entry which is preliminary data.</text>
</comment>
<dbReference type="Pfam" id="PF21010">
    <property type="entry name" value="HA2_C"/>
    <property type="match status" value="1"/>
</dbReference>
<dbReference type="FunFam" id="3.40.50.300:FF:002125">
    <property type="entry name" value="ATP-dependent helicase HrpB"/>
    <property type="match status" value="1"/>
</dbReference>
<dbReference type="InterPro" id="IPR014001">
    <property type="entry name" value="Helicase_ATP-bd"/>
</dbReference>
<dbReference type="Proteomes" id="UP000011682">
    <property type="component" value="Unassembled WGS sequence"/>
</dbReference>
<organism evidence="8 9">
    <name type="scientific">Cystobacter fuscus (strain ATCC 25194 / DSM 2262 / NBRC 100088 / M29)</name>
    <dbReference type="NCBI Taxonomy" id="1242864"/>
    <lineage>
        <taxon>Bacteria</taxon>
        <taxon>Pseudomonadati</taxon>
        <taxon>Myxococcota</taxon>
        <taxon>Myxococcia</taxon>
        <taxon>Myxococcales</taxon>
        <taxon>Cystobacterineae</taxon>
        <taxon>Archangiaceae</taxon>
        <taxon>Cystobacter</taxon>
    </lineage>
</organism>
<dbReference type="SMART" id="SM00847">
    <property type="entry name" value="HA2"/>
    <property type="match status" value="1"/>
</dbReference>
<dbReference type="GO" id="GO:0005524">
    <property type="term" value="F:ATP binding"/>
    <property type="evidence" value="ECO:0007669"/>
    <property type="project" value="UniProtKB-KW"/>
</dbReference>
<dbReference type="GO" id="GO:0003724">
    <property type="term" value="F:RNA helicase activity"/>
    <property type="evidence" value="ECO:0007669"/>
    <property type="project" value="InterPro"/>
</dbReference>
<evidence type="ECO:0000256" key="3">
    <source>
        <dbReference type="ARBA" id="ARBA00022806"/>
    </source>
</evidence>
<dbReference type="GO" id="GO:0016787">
    <property type="term" value="F:hydrolase activity"/>
    <property type="evidence" value="ECO:0007669"/>
    <property type="project" value="UniProtKB-KW"/>
</dbReference>
<dbReference type="GO" id="GO:0003723">
    <property type="term" value="F:RNA binding"/>
    <property type="evidence" value="ECO:0007669"/>
    <property type="project" value="TreeGrafter"/>
</dbReference>
<dbReference type="Gene3D" id="1.20.120.1080">
    <property type="match status" value="1"/>
</dbReference>
<gene>
    <name evidence="8" type="ORF">D187_004308</name>
</gene>
<keyword evidence="2" id="KW-0378">Hydrolase</keyword>
<evidence type="ECO:0000256" key="2">
    <source>
        <dbReference type="ARBA" id="ARBA00022801"/>
    </source>
</evidence>
<evidence type="ECO:0000256" key="5">
    <source>
        <dbReference type="SAM" id="MobiDB-lite"/>
    </source>
</evidence>
<dbReference type="InterPro" id="IPR048333">
    <property type="entry name" value="HA2_WH"/>
</dbReference>
<dbReference type="Pfam" id="PF00271">
    <property type="entry name" value="Helicase_C"/>
    <property type="match status" value="1"/>
</dbReference>
<accession>S9Q9K4</accession>
<feature type="region of interest" description="Disordered" evidence="5">
    <location>
        <begin position="47"/>
        <end position="83"/>
    </location>
</feature>
<dbReference type="InterPro" id="IPR011709">
    <property type="entry name" value="DEAD-box_helicase_OB_fold"/>
</dbReference>
<keyword evidence="1" id="KW-0547">Nucleotide-binding</keyword>
<dbReference type="PROSITE" id="PS51192">
    <property type="entry name" value="HELICASE_ATP_BIND_1"/>
    <property type="match status" value="1"/>
</dbReference>
<evidence type="ECO:0000259" key="6">
    <source>
        <dbReference type="PROSITE" id="PS51192"/>
    </source>
</evidence>
<dbReference type="InterPro" id="IPR001650">
    <property type="entry name" value="Helicase_C-like"/>
</dbReference>
<proteinExistence type="predicted"/>
<dbReference type="Pfam" id="PF11898">
    <property type="entry name" value="DUF3418"/>
    <property type="match status" value="1"/>
</dbReference>
<reference evidence="8" key="1">
    <citation type="submission" date="2013-05" db="EMBL/GenBank/DDBJ databases">
        <title>Genome assembly of Cystobacter fuscus DSM 2262.</title>
        <authorList>
            <person name="Sharma G."/>
            <person name="Khatri I."/>
            <person name="Kaur C."/>
            <person name="Mayilraj S."/>
            <person name="Subramanian S."/>
        </authorList>
    </citation>
    <scope>NUCLEOTIDE SEQUENCE [LARGE SCALE GENOMIC DNA]</scope>
    <source>
        <strain evidence="8">DSM 2262</strain>
    </source>
</reference>
<keyword evidence="9" id="KW-1185">Reference proteome</keyword>
<keyword evidence="4" id="KW-0067">ATP-binding</keyword>
<sequence length="1468" mass="161227">MFSYVVWTVDSVVPRFTGSHLFNTELSFLGYTEWEFPSSSSRWRRRAGLKAGRQHVGRDSAHPPLTLSAPMKRPLPAEAAPAGKSLELVTIPAPPPELRVRRDARFASPGEKRTRHHLPESLESTSPVGYRTRVSLSRQEAGTLLSLLSLFEECSLGVLSARQSTNFHGQREVLLGPSAPALSLHTAPIPPIRSHAGAYERAGRIPPGTPGEQVPTRFVRGEACASVIGHAAMSGDSPVPAPGGLPTLHFPPELPISSRVEDITAAITAHQVVIVAGATGSGKTTQLPKVLLAMGRGRPRQIGVTQPRRIAATSVAARVARELGTELGTDVGYQIRFEDRSSRRTAVKFMTDGVLLAQIHGDPLLSRYDTIVLDEAHERSLTIDFLLGWLKRILPRRPDLKVVVSSATIETERFSRFFGGAPVIQVEGRTFPVDVLYEPPPEDAELADSVADAVADVLSLDPDGDVLVFLPGEREIREAENALNARELRGTVVQPLYARLSAAEQSRVFATIPERRIILATNVAETSVTIPGIVYVVDTGVARLSRYDPRSGTTRLHIEPVSQASADQRKGRCGRVREGICVRLYDEASFTTRSAFTDPEIKRTGLAGVILRMKSLGLGDVEDFPFLDPPQPRAIAEGWRVLEELGAIEGKERTLTPLGHQLARFPVDPRIARMILAGAEYGCLDEVLIVAAALNLQDPRERPRELAQKADESHRRFRDEHSDFTGLLKLWAFVREAEDRGTSHLRRVCRDNFLSFLRVREWRDVQRQLEETVRELRLPRKGRGAPARGDVLHQSLLTGLLSRIGQWNPEQRHYTGAKQTRFMVHPSSALAKKPPAWVMAFELVETSQLFARTVAKLDPEWLAAAAPHLLKRSYSEPHWSEKSARAVVKENATLFGLQVFKERPVSLASMDPARARLMFLEHALVRGEYRTRGAFQEKNRQVLERVARLRDKARRSELLDDEALLTFFDQRLPADVTDGASFEAWRRKAEAADPDVLVLSMEDALSHDPGLSPAHYPDAIPLHGASVPVTYTFDPAAEDDGITLSVPLLLLAQLVPGELDWTIPGWQREKLTALLEQLPRAQRKQLGPVPDLVDRLEKELVPFRGPMIPALARAVSRLCGVDVPEESLRADAVAPYLRITLRVLDERGKELARSRDASALLAQYGGPARAALRSAAPTSDWERKGLTAWTFGELPPVVTRRVGKLEVRSYPALVDRGAAVDLVLLETSAAADAATRTGVRRLLMLAARGHVAVSAARMPLPFPSLDGAPPARGQADAFRALVLARSVDDAFELAPGAPLPRTKAAFEALVREGSPRIERAARDWANAVGVTSSELAATLAALKAASKGPSGAAAVRDIRSQLGHLFPANLIEWIPFVRLLNYPRYLRAAQARLSRAVANPGKDAGKAAPFTPLWETFLARRATVRDQEAARELRWVFEELRVAIFAPEVTTPVSVTVAKVDAALAALR</sequence>
<dbReference type="SMART" id="SM00487">
    <property type="entry name" value="DEXDc"/>
    <property type="match status" value="1"/>
</dbReference>
<dbReference type="SMART" id="SM00490">
    <property type="entry name" value="HELICc"/>
    <property type="match status" value="1"/>
</dbReference>
<dbReference type="FunFam" id="1.20.120.1080:FF:000005">
    <property type="entry name" value="ATP-dependent helicase HrpA"/>
    <property type="match status" value="1"/>
</dbReference>
<dbReference type="eggNOG" id="COG1643">
    <property type="taxonomic scope" value="Bacteria"/>
</dbReference>
<dbReference type="Gene3D" id="3.40.50.300">
    <property type="entry name" value="P-loop containing nucleotide triphosphate hydrolases"/>
    <property type="match status" value="2"/>
</dbReference>
<keyword evidence="3 8" id="KW-0347">Helicase</keyword>
<dbReference type="CDD" id="cd18791">
    <property type="entry name" value="SF2_C_RHA"/>
    <property type="match status" value="1"/>
</dbReference>
<dbReference type="InterPro" id="IPR024590">
    <property type="entry name" value="HrpA_C"/>
</dbReference>
<evidence type="ECO:0000259" key="7">
    <source>
        <dbReference type="PROSITE" id="PS51194"/>
    </source>
</evidence>
<name>S9Q9K4_CYSF2</name>
<feature type="domain" description="Helicase C-terminal" evidence="7">
    <location>
        <begin position="452"/>
        <end position="617"/>
    </location>
</feature>
<evidence type="ECO:0000313" key="8">
    <source>
        <dbReference type="EMBL" id="EPX58019.1"/>
    </source>
</evidence>
<evidence type="ECO:0000256" key="4">
    <source>
        <dbReference type="ARBA" id="ARBA00022840"/>
    </source>
</evidence>
<dbReference type="InterPro" id="IPR007502">
    <property type="entry name" value="Helicase-assoc_dom"/>
</dbReference>
<protein>
    <submittedName>
        <fullName evidence="8">ATP-dependent helicase HrpA</fullName>
    </submittedName>
</protein>
<dbReference type="PANTHER" id="PTHR18934">
    <property type="entry name" value="ATP-DEPENDENT RNA HELICASE"/>
    <property type="match status" value="1"/>
</dbReference>
<dbReference type="Pfam" id="PF00270">
    <property type="entry name" value="DEAD"/>
    <property type="match status" value="1"/>
</dbReference>
<evidence type="ECO:0000313" key="9">
    <source>
        <dbReference type="Proteomes" id="UP000011682"/>
    </source>
</evidence>
<dbReference type="EMBL" id="ANAH02000027">
    <property type="protein sequence ID" value="EPX58019.1"/>
    <property type="molecule type" value="Genomic_DNA"/>
</dbReference>
<dbReference type="PROSITE" id="PS51194">
    <property type="entry name" value="HELICASE_CTER"/>
    <property type="match status" value="1"/>
</dbReference>